<dbReference type="SUPFAM" id="SSF52091">
    <property type="entry name" value="SpoIIaa-like"/>
    <property type="match status" value="1"/>
</dbReference>
<protein>
    <submittedName>
        <fullName evidence="2">Chemotaxis protein CheX</fullName>
    </submittedName>
</protein>
<dbReference type="Proteomes" id="UP001549110">
    <property type="component" value="Unassembled WGS sequence"/>
</dbReference>
<reference evidence="2 3" key="1">
    <citation type="submission" date="2024-06" db="EMBL/GenBank/DDBJ databases">
        <title>Genomic Encyclopedia of Type Strains, Phase IV (KMG-IV): sequencing the most valuable type-strain genomes for metagenomic binning, comparative biology and taxonomic classification.</title>
        <authorList>
            <person name="Goeker M."/>
        </authorList>
    </citation>
    <scope>NUCLEOTIDE SEQUENCE [LARGE SCALE GENOMIC DNA]</scope>
    <source>
        <strain evidence="2 3">DSM 17809</strain>
    </source>
</reference>
<gene>
    <name evidence="2" type="ORF">ABID41_001139</name>
</gene>
<dbReference type="RefSeq" id="WP_331928876.1">
    <property type="nucleotide sequence ID" value="NZ_JBEPLU010000001.1"/>
</dbReference>
<proteinExistence type="predicted"/>
<organism evidence="2 3">
    <name type="scientific">Phenylobacterium koreense</name>
    <dbReference type="NCBI Taxonomy" id="266125"/>
    <lineage>
        <taxon>Bacteria</taxon>
        <taxon>Pseudomonadati</taxon>
        <taxon>Pseudomonadota</taxon>
        <taxon>Alphaproteobacteria</taxon>
        <taxon>Caulobacterales</taxon>
        <taxon>Caulobacteraceae</taxon>
        <taxon>Phenylobacterium</taxon>
    </lineage>
</organism>
<evidence type="ECO:0000313" key="3">
    <source>
        <dbReference type="Proteomes" id="UP001549110"/>
    </source>
</evidence>
<accession>A0ABV2EG83</accession>
<sequence length="93" mass="10002">MSDSQAPAVVSLPPILDLQAAEPLRAELLALRGRPVRLDASQVTRLGGLCLQVLMATRKIWAEDSLSLTVDQPSSVFSEQLAAFGAPELQFEV</sequence>
<dbReference type="Pfam" id="PF13466">
    <property type="entry name" value="STAS_2"/>
    <property type="match status" value="1"/>
</dbReference>
<name>A0ABV2EG83_9CAUL</name>
<dbReference type="InterPro" id="IPR058548">
    <property type="entry name" value="MlaB-like_STAS"/>
</dbReference>
<dbReference type="Gene3D" id="3.30.750.24">
    <property type="entry name" value="STAS domain"/>
    <property type="match status" value="1"/>
</dbReference>
<feature type="domain" description="MlaB-like STAS" evidence="1">
    <location>
        <begin position="10"/>
        <end position="85"/>
    </location>
</feature>
<dbReference type="EMBL" id="JBEPLU010000001">
    <property type="protein sequence ID" value="MET3526044.1"/>
    <property type="molecule type" value="Genomic_DNA"/>
</dbReference>
<comment type="caution">
    <text evidence="2">The sequence shown here is derived from an EMBL/GenBank/DDBJ whole genome shotgun (WGS) entry which is preliminary data.</text>
</comment>
<dbReference type="InterPro" id="IPR036513">
    <property type="entry name" value="STAS_dom_sf"/>
</dbReference>
<evidence type="ECO:0000313" key="2">
    <source>
        <dbReference type="EMBL" id="MET3526044.1"/>
    </source>
</evidence>
<keyword evidence="3" id="KW-1185">Reference proteome</keyword>
<evidence type="ECO:0000259" key="1">
    <source>
        <dbReference type="Pfam" id="PF13466"/>
    </source>
</evidence>